<sequence length="602" mass="66720">MDELTHTPAEIARDWIDAFERALTDYHEGALSDLFLKDATWRDLVAFTWNLRQAPDRDAIEAIFAEVLDEIRPRDFGLDPGKPAPSLLPYGDIPTVEVFFRFETKAGFGSGLVLLQSDQTAPTRARAQSLFTRLDTLKHVAPQWPKTERFDVAHPGVRWSDHIMAARSFEDREPEVLIAGGGQHGVMTAAHLARVGVDALIVDKHPRIGDAWRSRYESLILHQPHGMLYFSFMRYPESFPEYIPKDKMADWFEAYVSSLDLNFWTSTEFLGGTYDEDAGRWDAQVRLIDGTVRTLHPKHIVMATGGSETAHVPDLPGLADFQGPVIHSKEYYSGAEYAGKNVLVVGTGTSAHDMALDVVNNGGTAIMLQRNPVIVVNLETANQLYGDYNGRTVPTELVDTRYLAGLVYPVMVRNFQGFTVAGNAADAELHAGLEAAGMRLTSEPDETGWFMRYFRTGGGYYINVGASDAIVRGDITVRQAEDIDRFVATGLRMKDGQTLPFDAVLLGTGYKNQRTGLERYFGKEIADRVGDVWGFDPGGEINNGWKPTAQPGLWMMIGGVPQARWYSPLVALQIKAEIDGVVPAEFKQPGHISRTPQTVLVG</sequence>
<dbReference type="GO" id="GO:0050661">
    <property type="term" value="F:NADP binding"/>
    <property type="evidence" value="ECO:0007669"/>
    <property type="project" value="InterPro"/>
</dbReference>
<dbReference type="InterPro" id="IPR036188">
    <property type="entry name" value="FAD/NAD-bd_sf"/>
</dbReference>
<dbReference type="InterPro" id="IPR002938">
    <property type="entry name" value="FAD-bd"/>
</dbReference>
<feature type="domain" description="FAD-binding" evidence="5">
    <location>
        <begin position="175"/>
        <end position="210"/>
    </location>
</feature>
<name>A0A7Z7GEI2_9MICO</name>
<dbReference type="InterPro" id="IPR050982">
    <property type="entry name" value="Auxin_biosynth/cation_transpt"/>
</dbReference>
<dbReference type="EMBL" id="FOQZ01000003">
    <property type="protein sequence ID" value="SFI61291.1"/>
    <property type="molecule type" value="Genomic_DNA"/>
</dbReference>
<dbReference type="GO" id="GO:0071949">
    <property type="term" value="F:FAD binding"/>
    <property type="evidence" value="ECO:0007669"/>
    <property type="project" value="InterPro"/>
</dbReference>
<keyword evidence="2" id="KW-0285">Flavoprotein</keyword>
<evidence type="ECO:0000256" key="3">
    <source>
        <dbReference type="ARBA" id="ARBA00022827"/>
    </source>
</evidence>
<dbReference type="Pfam" id="PF01494">
    <property type="entry name" value="FAD_binding_3"/>
    <property type="match status" value="1"/>
</dbReference>
<dbReference type="RefSeq" id="WP_028496724.1">
    <property type="nucleotide sequence ID" value="NZ_FOQZ01000003.1"/>
</dbReference>
<proteinExistence type="inferred from homology"/>
<evidence type="ECO:0000256" key="4">
    <source>
        <dbReference type="ARBA" id="ARBA00023002"/>
    </source>
</evidence>
<dbReference type="Pfam" id="PF00743">
    <property type="entry name" value="FMO-like"/>
    <property type="match status" value="1"/>
</dbReference>
<comment type="similarity">
    <text evidence="1">Belongs to the FAD-binding monooxygenase family.</text>
</comment>
<dbReference type="PRINTS" id="PR00469">
    <property type="entry name" value="PNDRDTASEII"/>
</dbReference>
<gene>
    <name evidence="6" type="ORF">SAMN04487751_2387</name>
</gene>
<accession>A0A7Z7GEI2</accession>
<evidence type="ECO:0000256" key="2">
    <source>
        <dbReference type="ARBA" id="ARBA00022630"/>
    </source>
</evidence>
<keyword evidence="4" id="KW-0560">Oxidoreductase</keyword>
<dbReference type="Gene3D" id="3.50.50.60">
    <property type="entry name" value="FAD/NAD(P)-binding domain"/>
    <property type="match status" value="1"/>
</dbReference>
<dbReference type="PANTHER" id="PTHR43539:SF68">
    <property type="entry name" value="FLAVIN-BINDING MONOOXYGENASE-LIKE PROTEIN (AFU_ORTHOLOGUE AFUA_4G09220)"/>
    <property type="match status" value="1"/>
</dbReference>
<dbReference type="PANTHER" id="PTHR43539">
    <property type="entry name" value="FLAVIN-BINDING MONOOXYGENASE-LIKE PROTEIN (AFU_ORTHOLOGUE AFUA_4G09220)"/>
    <property type="match status" value="1"/>
</dbReference>
<evidence type="ECO:0000313" key="7">
    <source>
        <dbReference type="Proteomes" id="UP000198702"/>
    </source>
</evidence>
<organism evidence="6 7">
    <name type="scientific">Microbacterium saccharophilum</name>
    <dbReference type="NCBI Taxonomy" id="1213358"/>
    <lineage>
        <taxon>Bacteria</taxon>
        <taxon>Bacillati</taxon>
        <taxon>Actinomycetota</taxon>
        <taxon>Actinomycetes</taxon>
        <taxon>Micrococcales</taxon>
        <taxon>Microbacteriaceae</taxon>
        <taxon>Microbacterium</taxon>
    </lineage>
</organism>
<dbReference type="AlphaFoldDB" id="A0A7Z7GEI2"/>
<evidence type="ECO:0000313" key="6">
    <source>
        <dbReference type="EMBL" id="SFI61291.1"/>
    </source>
</evidence>
<dbReference type="InterPro" id="IPR020946">
    <property type="entry name" value="Flavin_mOase-like"/>
</dbReference>
<evidence type="ECO:0000259" key="5">
    <source>
        <dbReference type="Pfam" id="PF01494"/>
    </source>
</evidence>
<dbReference type="SUPFAM" id="SSF51905">
    <property type="entry name" value="FAD/NAD(P)-binding domain"/>
    <property type="match status" value="2"/>
</dbReference>
<dbReference type="GO" id="GO:0004499">
    <property type="term" value="F:N,N-dimethylaniline monooxygenase activity"/>
    <property type="evidence" value="ECO:0007669"/>
    <property type="project" value="InterPro"/>
</dbReference>
<evidence type="ECO:0000256" key="1">
    <source>
        <dbReference type="ARBA" id="ARBA00010139"/>
    </source>
</evidence>
<dbReference type="Proteomes" id="UP000198702">
    <property type="component" value="Unassembled WGS sequence"/>
</dbReference>
<reference evidence="6 7" key="1">
    <citation type="submission" date="2016-10" db="EMBL/GenBank/DDBJ databases">
        <authorList>
            <person name="Varghese N."/>
            <person name="Submissions S."/>
        </authorList>
    </citation>
    <scope>NUCLEOTIDE SEQUENCE [LARGE SCALE GENOMIC DNA]</scope>
    <source>
        <strain evidence="6 7">UNC380MFSha3.1</strain>
    </source>
</reference>
<comment type="caution">
    <text evidence="6">The sequence shown here is derived from an EMBL/GenBank/DDBJ whole genome shotgun (WGS) entry which is preliminary data.</text>
</comment>
<protein>
    <submittedName>
        <fullName evidence="6">Predicted flavoprotein CzcO associated with the cation diffusion facilitator CzcD</fullName>
    </submittedName>
</protein>
<keyword evidence="3" id="KW-0274">FAD</keyword>